<keyword evidence="2" id="KW-1185">Reference proteome</keyword>
<reference evidence="1" key="1">
    <citation type="submission" date="2021-05" db="EMBL/GenBank/DDBJ databases">
        <authorList>
            <person name="Arsene-Ploetze F."/>
        </authorList>
    </citation>
    <scope>NUCLEOTIDE SEQUENCE</scope>
    <source>
        <strain evidence="1">DSM 42138</strain>
    </source>
</reference>
<sequence>MGSGGGGRRRAALPLNVNEAKQAVIVELKARNDPCQSPAGRQIAGVDFTAIVRRVTRDEAILDSIRRDSGLAEVLWRVCEFDLSRSDPGEPIRLSSGIALEGIAGDYTGGTFFLCGEGGKDRPVLYASSEGQAGLIGSSLAAALEVTVGLPSWWDCLKFSGSGDLTVMRTTADHLRYDELANEPETDADRVTVSHALGLELGAIPSLLARLHTAASATAPDFVLTSDAGEYESLFGPWLPSRNPAWR</sequence>
<dbReference type="AlphaFoldDB" id="A0A9W4GTV7"/>
<name>A0A9W4GTV7_9ACTN</name>
<dbReference type="Proteomes" id="UP001152519">
    <property type="component" value="Unassembled WGS sequence"/>
</dbReference>
<gene>
    <name evidence="1" type="ORF">SCOCK_490037</name>
</gene>
<evidence type="ECO:0000313" key="1">
    <source>
        <dbReference type="EMBL" id="CAG6396924.1"/>
    </source>
</evidence>
<evidence type="ECO:0000313" key="2">
    <source>
        <dbReference type="Proteomes" id="UP001152519"/>
    </source>
</evidence>
<comment type="caution">
    <text evidence="1">The sequence shown here is derived from an EMBL/GenBank/DDBJ whole genome shotgun (WGS) entry which is preliminary data.</text>
</comment>
<organism evidence="1 2">
    <name type="scientific">Actinacidiphila cocklensis</name>
    <dbReference type="NCBI Taxonomy" id="887465"/>
    <lineage>
        <taxon>Bacteria</taxon>
        <taxon>Bacillati</taxon>
        <taxon>Actinomycetota</taxon>
        <taxon>Actinomycetes</taxon>
        <taxon>Kitasatosporales</taxon>
        <taxon>Streptomycetaceae</taxon>
        <taxon>Actinacidiphila</taxon>
    </lineage>
</organism>
<protein>
    <submittedName>
        <fullName evidence="1">Uncharacterized protein</fullName>
    </submittedName>
</protein>
<accession>A0A9W4GTV7</accession>
<proteinExistence type="predicted"/>
<dbReference type="EMBL" id="CAJSLV010000080">
    <property type="protein sequence ID" value="CAG6396924.1"/>
    <property type="molecule type" value="Genomic_DNA"/>
</dbReference>